<dbReference type="EMBL" id="UYRU01062149">
    <property type="protein sequence ID" value="VDN15328.1"/>
    <property type="molecule type" value="Genomic_DNA"/>
</dbReference>
<dbReference type="InterPro" id="IPR036865">
    <property type="entry name" value="CRAL-TRIO_dom_sf"/>
</dbReference>
<protein>
    <submittedName>
        <fullName evidence="1">Uncharacterized protein</fullName>
    </submittedName>
</protein>
<proteinExistence type="predicted"/>
<evidence type="ECO:0000313" key="2">
    <source>
        <dbReference type="Proteomes" id="UP000281553"/>
    </source>
</evidence>
<gene>
    <name evidence="1" type="ORF">DILT_LOCUS11159</name>
</gene>
<reference evidence="1 2" key="1">
    <citation type="submission" date="2018-11" db="EMBL/GenBank/DDBJ databases">
        <authorList>
            <consortium name="Pathogen Informatics"/>
        </authorList>
    </citation>
    <scope>NUCLEOTIDE SEQUENCE [LARGE SCALE GENOMIC DNA]</scope>
</reference>
<dbReference type="Proteomes" id="UP000281553">
    <property type="component" value="Unassembled WGS sequence"/>
</dbReference>
<keyword evidence="2" id="KW-1185">Reference proteome</keyword>
<dbReference type="OrthoDB" id="6682367at2759"/>
<sequence>MLSQVCLDVWGTMSDNIQKLYKATQVWNDVFICDERVQIGGIAYIMDLGGVRKREFMKMQDPEASKMGTMYYQILLLQKDLKPAYESVPGLEELMPSEYNGGNGSYDEICERNIKEFSTIPTNYLDFGISIDETKRPHISKNLMRVYKDLPPEVMGTSGNYVKIDDEI</sequence>
<name>A0A3P7LZ38_DIBLA</name>
<organism evidence="1 2">
    <name type="scientific">Dibothriocephalus latus</name>
    <name type="common">Fish tapeworm</name>
    <name type="synonym">Diphyllobothrium latum</name>
    <dbReference type="NCBI Taxonomy" id="60516"/>
    <lineage>
        <taxon>Eukaryota</taxon>
        <taxon>Metazoa</taxon>
        <taxon>Spiralia</taxon>
        <taxon>Lophotrochozoa</taxon>
        <taxon>Platyhelminthes</taxon>
        <taxon>Cestoda</taxon>
        <taxon>Eucestoda</taxon>
        <taxon>Diphyllobothriidea</taxon>
        <taxon>Diphyllobothriidae</taxon>
        <taxon>Dibothriocephalus</taxon>
    </lineage>
</organism>
<dbReference type="SUPFAM" id="SSF52087">
    <property type="entry name" value="CRAL/TRIO domain"/>
    <property type="match status" value="1"/>
</dbReference>
<dbReference type="AlphaFoldDB" id="A0A3P7LZ38"/>
<accession>A0A3P7LZ38</accession>
<evidence type="ECO:0000313" key="1">
    <source>
        <dbReference type="EMBL" id="VDN15328.1"/>
    </source>
</evidence>